<sequence>MCADSKKVSAAEREQGSAFFPKFDSAGLLTAIACEVETNEVLMVAFMNREALDKTRETSLAHFWSRSRQSLWCKGETSGNLLEVKEILVDCDQDALVMKVQPRGPACHTGEKSCFYRKLGLDNDEGDVLVKA</sequence>
<comment type="subunit">
    <text evidence="11">Homodimer.</text>
</comment>
<reference evidence="13 14" key="1">
    <citation type="submission" date="2020-06" db="EMBL/GenBank/DDBJ databases">
        <title>Altererythrobacter lutimaris sp. nov., a marine bacterium isolated from a tidal flat.</title>
        <authorList>
            <person name="Kim D."/>
            <person name="Yoo Y."/>
            <person name="Kim J.-J."/>
        </authorList>
    </citation>
    <scope>NUCLEOTIDE SEQUENCE [LARGE SCALE GENOMIC DNA]</scope>
    <source>
        <strain evidence="13 14">JGD-16</strain>
    </source>
</reference>
<comment type="cofactor">
    <cofactor evidence="11">
        <name>Zn(2+)</name>
        <dbReference type="ChEBI" id="CHEBI:29105"/>
    </cofactor>
    <text evidence="11">Binds 1 zinc ion per subunit.</text>
</comment>
<evidence type="ECO:0000256" key="3">
    <source>
        <dbReference type="ARBA" id="ARBA00005169"/>
    </source>
</evidence>
<evidence type="ECO:0000256" key="9">
    <source>
        <dbReference type="ARBA" id="ARBA00022801"/>
    </source>
</evidence>
<dbReference type="Pfam" id="PF01502">
    <property type="entry name" value="PRA-CH"/>
    <property type="match status" value="1"/>
</dbReference>
<dbReference type="AlphaFoldDB" id="A0A850H3M9"/>
<dbReference type="GO" id="GO:0004636">
    <property type="term" value="F:phosphoribosyl-ATP diphosphatase activity"/>
    <property type="evidence" value="ECO:0007669"/>
    <property type="project" value="UniProtKB-EC"/>
</dbReference>
<dbReference type="PANTHER" id="PTHR42945">
    <property type="entry name" value="HISTIDINE BIOSYNTHESIS BIFUNCTIONAL PROTEIN"/>
    <property type="match status" value="1"/>
</dbReference>
<protein>
    <recommendedName>
        <fullName evidence="11">Phosphoribosyl-AMP cyclohydrolase</fullName>
        <shortName evidence="11">PRA-CH</shortName>
        <ecNumber evidence="11">3.5.4.19</ecNumber>
    </recommendedName>
</protein>
<feature type="binding site" evidence="11">
    <location>
        <position position="114"/>
    </location>
    <ligand>
        <name>Zn(2+)</name>
        <dbReference type="ChEBI" id="CHEBI:29105"/>
        <note>ligand shared between dimeric partners</note>
    </ligand>
</feature>
<dbReference type="EC" id="3.5.4.19" evidence="11"/>
<dbReference type="GO" id="GO:0005737">
    <property type="term" value="C:cytoplasm"/>
    <property type="evidence" value="ECO:0007669"/>
    <property type="project" value="UniProtKB-SubCell"/>
</dbReference>
<evidence type="ECO:0000313" key="14">
    <source>
        <dbReference type="Proteomes" id="UP000546031"/>
    </source>
</evidence>
<comment type="catalytic activity">
    <reaction evidence="1 11">
        <text>1-(5-phospho-beta-D-ribosyl)-5'-AMP + H2O = 1-(5-phospho-beta-D-ribosyl)-5-[(5-phospho-beta-D-ribosylamino)methylideneamino]imidazole-4-carboxamide</text>
        <dbReference type="Rhea" id="RHEA:20049"/>
        <dbReference type="ChEBI" id="CHEBI:15377"/>
        <dbReference type="ChEBI" id="CHEBI:58435"/>
        <dbReference type="ChEBI" id="CHEBI:59457"/>
        <dbReference type="EC" id="3.5.4.19"/>
    </reaction>
</comment>
<evidence type="ECO:0000313" key="13">
    <source>
        <dbReference type="EMBL" id="NVE93767.1"/>
    </source>
</evidence>
<dbReference type="EMBL" id="JABWTA010000001">
    <property type="protein sequence ID" value="NVE93767.1"/>
    <property type="molecule type" value="Genomic_DNA"/>
</dbReference>
<evidence type="ECO:0000256" key="5">
    <source>
        <dbReference type="ARBA" id="ARBA00007731"/>
    </source>
</evidence>
<feature type="binding site" evidence="11">
    <location>
        <position position="92"/>
    </location>
    <ligand>
        <name>Mg(2+)</name>
        <dbReference type="ChEBI" id="CHEBI:18420"/>
    </ligand>
</feature>
<evidence type="ECO:0000256" key="2">
    <source>
        <dbReference type="ARBA" id="ARBA00001460"/>
    </source>
</evidence>
<dbReference type="NCBIfam" id="NF000768">
    <property type="entry name" value="PRK00051.1"/>
    <property type="match status" value="1"/>
</dbReference>
<dbReference type="InterPro" id="IPR026660">
    <property type="entry name" value="PRA-CH"/>
</dbReference>
<dbReference type="HAMAP" id="MF_01021">
    <property type="entry name" value="HisI"/>
    <property type="match status" value="1"/>
</dbReference>
<evidence type="ECO:0000256" key="11">
    <source>
        <dbReference type="HAMAP-Rule" id="MF_01021"/>
    </source>
</evidence>
<comment type="similarity">
    <text evidence="6">In the N-terminal section; belongs to the PRA-CH family.</text>
</comment>
<dbReference type="GO" id="GO:0008270">
    <property type="term" value="F:zinc ion binding"/>
    <property type="evidence" value="ECO:0007669"/>
    <property type="project" value="UniProtKB-UniRule"/>
</dbReference>
<dbReference type="Gene3D" id="3.10.20.810">
    <property type="entry name" value="Phosphoribosyl-AMP cyclohydrolase"/>
    <property type="match status" value="1"/>
</dbReference>
<dbReference type="GO" id="GO:0000105">
    <property type="term" value="P:L-histidine biosynthetic process"/>
    <property type="evidence" value="ECO:0007669"/>
    <property type="project" value="UniProtKB-UniRule"/>
</dbReference>
<feature type="binding site" evidence="11">
    <location>
        <position position="107"/>
    </location>
    <ligand>
        <name>Zn(2+)</name>
        <dbReference type="ChEBI" id="CHEBI:29105"/>
        <note>ligand shared between dimeric partners</note>
    </ligand>
</feature>
<evidence type="ECO:0000256" key="6">
    <source>
        <dbReference type="ARBA" id="ARBA00008299"/>
    </source>
</evidence>
<comment type="subcellular location">
    <subcellularLocation>
        <location evidence="11">Cytoplasm</location>
    </subcellularLocation>
</comment>
<dbReference type="InterPro" id="IPR002496">
    <property type="entry name" value="PRib_AMP_CycHydrolase_dom"/>
</dbReference>
<dbReference type="RefSeq" id="WP_176272115.1">
    <property type="nucleotide sequence ID" value="NZ_JABWTA010000001.1"/>
</dbReference>
<feature type="binding site" evidence="11">
    <location>
        <position position="94"/>
    </location>
    <ligand>
        <name>Mg(2+)</name>
        <dbReference type="ChEBI" id="CHEBI:18420"/>
    </ligand>
</feature>
<evidence type="ECO:0000256" key="10">
    <source>
        <dbReference type="ARBA" id="ARBA00023102"/>
    </source>
</evidence>
<dbReference type="SUPFAM" id="SSF141734">
    <property type="entry name" value="HisI-like"/>
    <property type="match status" value="1"/>
</dbReference>
<keyword evidence="10 11" id="KW-0368">Histidine biosynthesis</keyword>
<evidence type="ECO:0000256" key="4">
    <source>
        <dbReference type="ARBA" id="ARBA00005204"/>
    </source>
</evidence>
<accession>A0A850H3M9</accession>
<dbReference type="InterPro" id="IPR038019">
    <property type="entry name" value="PRib_AMP_CycHydrolase_sf"/>
</dbReference>
<keyword evidence="11" id="KW-0460">Magnesium</keyword>
<keyword evidence="8 11" id="KW-0028">Amino-acid biosynthesis</keyword>
<keyword evidence="9 11" id="KW-0378">Hydrolase</keyword>
<evidence type="ECO:0000256" key="1">
    <source>
        <dbReference type="ARBA" id="ARBA00000024"/>
    </source>
</evidence>
<dbReference type="Proteomes" id="UP000546031">
    <property type="component" value="Unassembled WGS sequence"/>
</dbReference>
<keyword evidence="11" id="KW-0479">Metal-binding</keyword>
<gene>
    <name evidence="11 13" type="primary">hisI</name>
    <name evidence="13" type="ORF">HUO12_02535</name>
</gene>
<keyword evidence="11" id="KW-0862">Zinc</keyword>
<comment type="cofactor">
    <cofactor evidence="11">
        <name>Mg(2+)</name>
        <dbReference type="ChEBI" id="CHEBI:18420"/>
    </cofactor>
    <text evidence="11">Binds 1 Mg(2+) ion per subunit.</text>
</comment>
<comment type="similarity">
    <text evidence="11">Belongs to the PRA-CH family.</text>
</comment>
<keyword evidence="7 11" id="KW-0963">Cytoplasm</keyword>
<feature type="domain" description="Phosphoribosyl-AMP cyclohydrolase" evidence="12">
    <location>
        <begin position="43"/>
        <end position="116"/>
    </location>
</feature>
<dbReference type="GO" id="GO:0000287">
    <property type="term" value="F:magnesium ion binding"/>
    <property type="evidence" value="ECO:0007669"/>
    <property type="project" value="UniProtKB-UniRule"/>
</dbReference>
<comment type="caution">
    <text evidence="13">The sequence shown here is derived from an EMBL/GenBank/DDBJ whole genome shotgun (WGS) entry which is preliminary data.</text>
</comment>
<comment type="pathway">
    <text evidence="4">Amino-acid biosynthesis; L-histidine biosynthesis; L-histidine from 5-phospho-alpha-D-ribose 1-diphosphate: step 2/9.</text>
</comment>
<evidence type="ECO:0000256" key="7">
    <source>
        <dbReference type="ARBA" id="ARBA00022490"/>
    </source>
</evidence>
<dbReference type="GO" id="GO:0004635">
    <property type="term" value="F:phosphoribosyl-AMP cyclohydrolase activity"/>
    <property type="evidence" value="ECO:0007669"/>
    <property type="project" value="UniProtKB-UniRule"/>
</dbReference>
<dbReference type="UniPathway" id="UPA00031">
    <property type="reaction ID" value="UER00008"/>
</dbReference>
<keyword evidence="14" id="KW-1185">Reference proteome</keyword>
<evidence type="ECO:0000259" key="12">
    <source>
        <dbReference type="Pfam" id="PF01502"/>
    </source>
</evidence>
<comment type="function">
    <text evidence="11">Catalyzes the hydrolysis of the adenine ring of phosphoribosyl-AMP.</text>
</comment>
<evidence type="ECO:0000256" key="8">
    <source>
        <dbReference type="ARBA" id="ARBA00022605"/>
    </source>
</evidence>
<proteinExistence type="inferred from homology"/>
<feature type="binding site" evidence="11">
    <location>
        <position position="90"/>
    </location>
    <ligand>
        <name>Mg(2+)</name>
        <dbReference type="ChEBI" id="CHEBI:18420"/>
    </ligand>
</feature>
<organism evidence="13 14">
    <name type="scientific">Altererythrobacter lutimaris</name>
    <dbReference type="NCBI Taxonomy" id="2743979"/>
    <lineage>
        <taxon>Bacteria</taxon>
        <taxon>Pseudomonadati</taxon>
        <taxon>Pseudomonadota</taxon>
        <taxon>Alphaproteobacteria</taxon>
        <taxon>Sphingomonadales</taxon>
        <taxon>Erythrobacteraceae</taxon>
        <taxon>Altererythrobacter</taxon>
    </lineage>
</organism>
<comment type="catalytic activity">
    <reaction evidence="2">
        <text>1-(5-phospho-beta-D-ribosyl)-ATP + H2O = 1-(5-phospho-beta-D-ribosyl)-5'-AMP + diphosphate + H(+)</text>
        <dbReference type="Rhea" id="RHEA:22828"/>
        <dbReference type="ChEBI" id="CHEBI:15377"/>
        <dbReference type="ChEBI" id="CHEBI:15378"/>
        <dbReference type="ChEBI" id="CHEBI:33019"/>
        <dbReference type="ChEBI" id="CHEBI:59457"/>
        <dbReference type="ChEBI" id="CHEBI:73183"/>
        <dbReference type="EC" id="3.6.1.31"/>
    </reaction>
</comment>
<name>A0A850H3M9_9SPHN</name>
<comment type="similarity">
    <text evidence="5">In the C-terminal section; belongs to the PRA-PH family.</text>
</comment>
<feature type="binding site" evidence="11">
    <location>
        <position position="91"/>
    </location>
    <ligand>
        <name>Zn(2+)</name>
        <dbReference type="ChEBI" id="CHEBI:29105"/>
        <note>ligand shared between dimeric partners</note>
    </ligand>
</feature>
<dbReference type="FunFam" id="3.10.20.810:FF:000001">
    <property type="entry name" value="Histidine biosynthesis bifunctional protein HisIE"/>
    <property type="match status" value="1"/>
</dbReference>
<dbReference type="PANTHER" id="PTHR42945:SF1">
    <property type="entry name" value="HISTIDINE BIOSYNTHESIS BIFUNCTIONAL PROTEIN HIS7"/>
    <property type="match status" value="1"/>
</dbReference>
<comment type="pathway">
    <text evidence="3 11">Amino-acid biosynthesis; L-histidine biosynthesis; L-histidine from 5-phospho-alpha-D-ribose 1-diphosphate: step 3/9.</text>
</comment>